<dbReference type="Gene3D" id="3.30.70.270">
    <property type="match status" value="1"/>
</dbReference>
<feature type="region of interest" description="Disordered" evidence="1">
    <location>
        <begin position="145"/>
        <end position="165"/>
    </location>
</feature>
<protein>
    <submittedName>
        <fullName evidence="4">Reverse transcriptase domain-containing protein</fullName>
    </submittedName>
</protein>
<keyword evidence="4" id="KW-0695">RNA-directed DNA polymerase</keyword>
<accession>A0ABQ5EUZ7</accession>
<dbReference type="GO" id="GO:0003964">
    <property type="term" value="F:RNA-directed DNA polymerase activity"/>
    <property type="evidence" value="ECO:0007669"/>
    <property type="project" value="UniProtKB-KW"/>
</dbReference>
<evidence type="ECO:0000256" key="1">
    <source>
        <dbReference type="SAM" id="MobiDB-lite"/>
    </source>
</evidence>
<keyword evidence="5" id="KW-1185">Reference proteome</keyword>
<reference evidence="4" key="2">
    <citation type="submission" date="2022-01" db="EMBL/GenBank/DDBJ databases">
        <authorList>
            <person name="Yamashiro T."/>
            <person name="Shiraishi A."/>
            <person name="Satake H."/>
            <person name="Nakayama K."/>
        </authorList>
    </citation>
    <scope>NUCLEOTIDE SEQUENCE</scope>
</reference>
<dbReference type="Pfam" id="PF13456">
    <property type="entry name" value="RVT_3"/>
    <property type="match status" value="1"/>
</dbReference>
<keyword evidence="4" id="KW-0808">Transferase</keyword>
<dbReference type="InterPro" id="IPR036397">
    <property type="entry name" value="RNaseH_sf"/>
</dbReference>
<dbReference type="PANTHER" id="PTHR48475:SF1">
    <property type="entry name" value="RNASE H TYPE-1 DOMAIN-CONTAINING PROTEIN"/>
    <property type="match status" value="1"/>
</dbReference>
<evidence type="ECO:0000313" key="4">
    <source>
        <dbReference type="EMBL" id="GJT54853.1"/>
    </source>
</evidence>
<sequence>MTNGREITLPLGFSKPPHIPNINTNERPPVTTTAFATTTPGNTSFAYRATTLTDPTPMISPIFIEANYEILKSLLKDRRRQIRNEDLQTKLEYFSEDYEEEREMEPRPEQTREVTPPIRMRSTRVRRQRETVVGFKEVWNREVSRTRKNTEGNRPSKARVGKNGRREMDLPPFLAAYLTGNPSVRGTSVYPPQGGYIPQTFLNGLFANPTGSVIPFVCWIEDYPLPDGLKIPSHVGSYNGKGDPNNFLHLFEGAIYMQKWLMPVACHMQSSNHTLASKRGSRRRTWQFTTSNKEKTRVSELSPLDLPSTYKGLMEKTYTWIEAREVATKGALNDRRDNFKRKGSQKLRAASSYVGKQAITRHVQSVQLSHLVKGIKKEMEKTSDSQRGEKKEKITTPAKAPILMINQEEACIRNSISKSPTLEGNEIAFPQIRCKEKQRTSLVNTKGVLGFTDAEEKITVNSKYPEQIVTIEKQLLEHFKESVTGRAPVEYSFRYECGHKSPLQIRNDMTGIPRTLTFDGKPFNTEHKLNEYSHIKPIKQKRRSIGPDRSTATYINKAYPKDCYPLPEIGWKVESLAGFHLKCFLDAYKGYHQIQMAEEDEDKTVFFVGEGVYCYRKMPFGLKNAGATYQRLVDQVFNDQIGRNLEAYVDDMVIKSSSEEDMLTDIKETFQSANKWRSSNDVSRSFDIKHKRNFIREKGRRTARRLRRYFQAHTTAILTNSPIKQALTKPKKSGHVAKWAIELGGHDIVFRARGRKTDTKLEETKPSCEWKLFTDRASSFDGSGAGLMLIDPEGKEYTYALRFEFETTNNEAEYEELLAGLRIAQEMEIINLVIFVDSQLLNKKVDALSKLALMTFEHLTKEVLVEVLARRSIEEKEVLQVETKEDESWMTPIHKYLLSGLLPEDSKESRKIRIKAPQYKLIRGSLYKKSFYTPWLRCIAPPKTDDVIKETHEDS</sequence>
<proteinExistence type="predicted"/>
<reference evidence="4" key="1">
    <citation type="journal article" date="2022" name="Int. J. Mol. Sci.">
        <title>Draft Genome of Tanacetum Coccineum: Genomic Comparison of Closely Related Tanacetum-Family Plants.</title>
        <authorList>
            <person name="Yamashiro T."/>
            <person name="Shiraishi A."/>
            <person name="Nakayama K."/>
            <person name="Satake H."/>
        </authorList>
    </citation>
    <scope>NUCLEOTIDE SEQUENCE</scope>
</reference>
<feature type="domain" description="RNase H type-1" evidence="3">
    <location>
        <begin position="783"/>
        <end position="850"/>
    </location>
</feature>
<dbReference type="SUPFAM" id="SSF56672">
    <property type="entry name" value="DNA/RNA polymerases"/>
    <property type="match status" value="1"/>
</dbReference>
<dbReference type="CDD" id="cd01647">
    <property type="entry name" value="RT_LTR"/>
    <property type="match status" value="1"/>
</dbReference>
<gene>
    <name evidence="4" type="ORF">Tco_0989907</name>
</gene>
<evidence type="ECO:0000259" key="2">
    <source>
        <dbReference type="Pfam" id="PF00078"/>
    </source>
</evidence>
<dbReference type="Gene3D" id="3.30.420.10">
    <property type="entry name" value="Ribonuclease H-like superfamily/Ribonuclease H"/>
    <property type="match status" value="1"/>
</dbReference>
<feature type="domain" description="Reverse transcriptase" evidence="2">
    <location>
        <begin position="551"/>
        <end position="677"/>
    </location>
</feature>
<evidence type="ECO:0000313" key="5">
    <source>
        <dbReference type="Proteomes" id="UP001151760"/>
    </source>
</evidence>
<feature type="region of interest" description="Disordered" evidence="1">
    <location>
        <begin position="1"/>
        <end position="29"/>
    </location>
</feature>
<dbReference type="InterPro" id="IPR043128">
    <property type="entry name" value="Rev_trsase/Diguanyl_cyclase"/>
</dbReference>
<dbReference type="EMBL" id="BQNB010016708">
    <property type="protein sequence ID" value="GJT54853.1"/>
    <property type="molecule type" value="Genomic_DNA"/>
</dbReference>
<dbReference type="Proteomes" id="UP001151760">
    <property type="component" value="Unassembled WGS sequence"/>
</dbReference>
<dbReference type="InterPro" id="IPR002156">
    <property type="entry name" value="RNaseH_domain"/>
</dbReference>
<keyword evidence="4" id="KW-0548">Nucleotidyltransferase</keyword>
<name>A0ABQ5EUZ7_9ASTR</name>
<dbReference type="Pfam" id="PF00078">
    <property type="entry name" value="RVT_1"/>
    <property type="match status" value="1"/>
</dbReference>
<dbReference type="InterPro" id="IPR043502">
    <property type="entry name" value="DNA/RNA_pol_sf"/>
</dbReference>
<dbReference type="InterPro" id="IPR000477">
    <property type="entry name" value="RT_dom"/>
</dbReference>
<dbReference type="PANTHER" id="PTHR48475">
    <property type="entry name" value="RIBONUCLEASE H"/>
    <property type="match status" value="1"/>
</dbReference>
<organism evidence="4 5">
    <name type="scientific">Tanacetum coccineum</name>
    <dbReference type="NCBI Taxonomy" id="301880"/>
    <lineage>
        <taxon>Eukaryota</taxon>
        <taxon>Viridiplantae</taxon>
        <taxon>Streptophyta</taxon>
        <taxon>Embryophyta</taxon>
        <taxon>Tracheophyta</taxon>
        <taxon>Spermatophyta</taxon>
        <taxon>Magnoliopsida</taxon>
        <taxon>eudicotyledons</taxon>
        <taxon>Gunneridae</taxon>
        <taxon>Pentapetalae</taxon>
        <taxon>asterids</taxon>
        <taxon>campanulids</taxon>
        <taxon>Asterales</taxon>
        <taxon>Asteraceae</taxon>
        <taxon>Asteroideae</taxon>
        <taxon>Anthemideae</taxon>
        <taxon>Anthemidinae</taxon>
        <taxon>Tanacetum</taxon>
    </lineage>
</organism>
<comment type="caution">
    <text evidence="4">The sequence shown here is derived from an EMBL/GenBank/DDBJ whole genome shotgun (WGS) entry which is preliminary data.</text>
</comment>
<dbReference type="Gene3D" id="3.10.10.10">
    <property type="entry name" value="HIV Type 1 Reverse Transcriptase, subunit A, domain 1"/>
    <property type="match status" value="1"/>
</dbReference>
<evidence type="ECO:0000259" key="3">
    <source>
        <dbReference type="Pfam" id="PF13456"/>
    </source>
</evidence>